<comment type="caution">
    <text evidence="1">The sequence shown here is derived from an EMBL/GenBank/DDBJ whole genome shotgun (WGS) entry which is preliminary data.</text>
</comment>
<protein>
    <submittedName>
        <fullName evidence="1">Uncharacterized protein</fullName>
    </submittedName>
</protein>
<evidence type="ECO:0000313" key="2">
    <source>
        <dbReference type="Proteomes" id="UP001620339"/>
    </source>
</evidence>
<reference evidence="1 2" key="1">
    <citation type="submission" date="2020-10" db="EMBL/GenBank/DDBJ databases">
        <title>Phylogeny of dyella-like bacteria.</title>
        <authorList>
            <person name="Fu J."/>
        </authorList>
    </citation>
    <scope>NUCLEOTIDE SEQUENCE [LARGE SCALE GENOMIC DNA]</scope>
    <source>
        <strain evidence="1 2">KACC 19113</strain>
    </source>
</reference>
<keyword evidence="2" id="KW-1185">Reference proteome</keyword>
<accession>A0ABW8J431</accession>
<evidence type="ECO:0000313" key="1">
    <source>
        <dbReference type="EMBL" id="MFK2877027.1"/>
    </source>
</evidence>
<dbReference type="Proteomes" id="UP001620339">
    <property type="component" value="Unassembled WGS sequence"/>
</dbReference>
<dbReference type="EMBL" id="JADIKK010000008">
    <property type="protein sequence ID" value="MFK2877027.1"/>
    <property type="molecule type" value="Genomic_DNA"/>
</dbReference>
<proteinExistence type="predicted"/>
<organism evidence="1 2">
    <name type="scientific">Rhodanobacter hydrolyticus</name>
    <dbReference type="NCBI Taxonomy" id="2250595"/>
    <lineage>
        <taxon>Bacteria</taxon>
        <taxon>Pseudomonadati</taxon>
        <taxon>Pseudomonadota</taxon>
        <taxon>Gammaproteobacteria</taxon>
        <taxon>Lysobacterales</taxon>
        <taxon>Rhodanobacteraceae</taxon>
        <taxon>Rhodanobacter</taxon>
    </lineage>
</organism>
<name>A0ABW8J431_9GAMM</name>
<gene>
    <name evidence="1" type="ORF">ISP25_08115</name>
</gene>
<sequence>MHERSIRSRLPRRIVIAAFGALSVAVVALSVAQHTQGAAATGAARVTRAVAWSFCMGNGIRHTVAGDSASLRRRGCRADALTFAAVTRRLTLAAGMALHLPRLPIHVHATGARWPINLAACAALLHWSAIGPYPSVAATAAQS</sequence>
<dbReference type="RefSeq" id="WP_404613093.1">
    <property type="nucleotide sequence ID" value="NZ_JADIKK010000008.1"/>
</dbReference>